<feature type="transmembrane region" description="Helical" evidence="5">
    <location>
        <begin position="82"/>
        <end position="105"/>
    </location>
</feature>
<accession>A0A4R3RF42</accession>
<comment type="catalytic activity">
    <reaction evidence="3">
        <text>Hydrolysis of (1-&gt;4)-beta-linkages between N-acetylmuramic acid and N-acetyl-D-glucosamine residues in a peptidoglycan and between N-acetyl-D-glucosamine residues in chitodextrins.</text>
        <dbReference type="EC" id="3.2.1.17"/>
    </reaction>
</comment>
<dbReference type="GO" id="GO:0042742">
    <property type="term" value="P:defense response to bacterium"/>
    <property type="evidence" value="ECO:0007669"/>
    <property type="project" value="UniProtKB-KW"/>
</dbReference>
<dbReference type="Proteomes" id="UP000295507">
    <property type="component" value="Unassembled WGS sequence"/>
</dbReference>
<dbReference type="GO" id="GO:0016998">
    <property type="term" value="P:cell wall macromolecule catabolic process"/>
    <property type="evidence" value="ECO:0007669"/>
    <property type="project" value="InterPro"/>
</dbReference>
<dbReference type="Pfam" id="PF20155">
    <property type="entry name" value="TMP_3"/>
    <property type="match status" value="1"/>
</dbReference>
<protein>
    <recommendedName>
        <fullName evidence="3">Lysozyme</fullName>
        <ecNumber evidence="3">3.2.1.17</ecNumber>
    </recommendedName>
</protein>
<dbReference type="EC" id="3.2.1.17" evidence="3"/>
<evidence type="ECO:0000256" key="1">
    <source>
        <dbReference type="ARBA" id="ARBA00022529"/>
    </source>
</evidence>
<dbReference type="GO" id="GO:0031640">
    <property type="term" value="P:killing of cells of another organism"/>
    <property type="evidence" value="ECO:0007669"/>
    <property type="project" value="UniProtKB-KW"/>
</dbReference>
<name>A0A4R3RF42_9HYPH</name>
<feature type="domain" description="Tape measure protein N-terminal" evidence="6">
    <location>
        <begin position="104"/>
        <end position="293"/>
    </location>
</feature>
<dbReference type="NCBIfam" id="TIGR02675">
    <property type="entry name" value="tape_meas_nterm"/>
    <property type="match status" value="1"/>
</dbReference>
<keyword evidence="3" id="KW-0326">Glycosidase</keyword>
<dbReference type="InterPro" id="IPR002196">
    <property type="entry name" value="Glyco_hydro_24"/>
</dbReference>
<evidence type="ECO:0000256" key="5">
    <source>
        <dbReference type="SAM" id="Phobius"/>
    </source>
</evidence>
<keyword evidence="4" id="KW-0175">Coiled coil</keyword>
<dbReference type="EMBL" id="SMBK01000013">
    <property type="protein sequence ID" value="TCU34170.1"/>
    <property type="molecule type" value="Genomic_DNA"/>
</dbReference>
<evidence type="ECO:0000259" key="6">
    <source>
        <dbReference type="Pfam" id="PF20155"/>
    </source>
</evidence>
<keyword evidence="5" id="KW-0472">Membrane</keyword>
<sequence>MATEVGNIHIGLYVDVGESRRFTDVANIVEKSSMRMNSALGHTSTAVRALRGQMSQNLQFRVAQNSLRDLTRATDATTQLRAAIVGLSSVATGSLTGAFSAAYLIQMADKARLLNNQIKTVTSSSTEFGAIQESLFQVSQRTRSSFEATTTLYARMARATDHFGLSQERLLRTTETIQKAFAIGGASPQEAQGAAIQLSQGIASDRLGGEEFRSVAENAPVLLKGIAAALGVNIGKLREMAHAGELTAQVVTEAILKSSEDIDKAFGKMVPTVAQSWTMLNNAILRYTGESDEAYGITKNIASAIAGLAENLEDVMYWVTRVTAGLGLLYAARKVTLSAQGFVGGVRANNAAAADFASGLTDQGQAISKRLVDLDKERATVTQKVASANAAVVSSLQRQVDEGKKLVRDNALRILQTRDGSKAQLQAIERYERSVASLQSRVQKLASTPLVSNESADVQRRLADIDSERAVLIEKQVQNTAKLEAAQKRMSALRRGGANILGAFGGVSGLAVTLGIMGVVAAVGSYAASLQRSAEATQNMKDELNALGLLSDEAAGKIDKTTKSLKELSADELRDKLRGVNEEIQKLSSQDSTVKNVWDSLFGEGELSIGEIQRQLESVINNPSRAVGGVNRNAASQIKELIDQAKAGSVTLEEAQSRLDKIAAVKLSPEMDKLIGATRSALPYFDALIERQKQLNEEISAPTKRPEERYWNTRTLAAQNQQKIQAAQDSVVTTLVDEANLNESEKRIKAIMDQIVKDMEKAGQTINSAAVRADAERVYATEQRTSDIGNATELIKGFESFRSTPYWDVNAYRVGYGSDTVTLSDGSIQKVTQGISVTMADANRDLERRIGEFQDTIRSQIGAGTFESMDKSQQAALTSIAYNYGDLPDRIVEAIRSGDQRTVYNAIKGLGSDNGGVNRGRRNQEAELYLSGTSKITQSTVGFDKTLESQQRMLDALLAETGIRQQLNPLVNDYGKALSTLEAAQQLLNAAQEQGTAAGNELKNVQQLLKGDFSSLTPEARAQAEAMLALAQKTGEATASGNRMEESQERLRNRLQQSSELGKSVFGGIIDDIRSGASAGEILNNVFDKLLDKMIEMSLTSIFDGTSGVAGGGPLGGLFSGLFSLFGFDDGGYTGPGGKKKPAGVVHAGEFVFDAEATRKAGVENLYRMMDMLKGNSLLSMPGYDMGGFVGRVSMPSFDVGGYANDNSTLSTMAGGLQRVQPMKVIIESNDEKFRVFVRDEATGVVEEASPQIIKTSVQASSQNVMPTVAKYNSEKAGAEWR</sequence>
<feature type="coiled-coil region" evidence="4">
    <location>
        <begin position="527"/>
        <end position="590"/>
    </location>
</feature>
<keyword evidence="5" id="KW-0812">Transmembrane</keyword>
<dbReference type="InterPro" id="IPR023346">
    <property type="entry name" value="Lysozyme-like_dom_sf"/>
</dbReference>
<keyword evidence="1 3" id="KW-0929">Antimicrobial</keyword>
<dbReference type="InterPro" id="IPR023347">
    <property type="entry name" value="Lysozyme_dom_sf"/>
</dbReference>
<evidence type="ECO:0000313" key="7">
    <source>
        <dbReference type="EMBL" id="TCU34170.1"/>
    </source>
</evidence>
<dbReference type="GO" id="GO:0003796">
    <property type="term" value="F:lysozyme activity"/>
    <property type="evidence" value="ECO:0007669"/>
    <property type="project" value="UniProtKB-EC"/>
</dbReference>
<keyword evidence="2 3" id="KW-0081">Bacteriolytic enzyme</keyword>
<comment type="similarity">
    <text evidence="3">Belongs to the glycosyl hydrolase 24 family.</text>
</comment>
<dbReference type="GO" id="GO:0009253">
    <property type="term" value="P:peptidoglycan catabolic process"/>
    <property type="evidence" value="ECO:0007669"/>
    <property type="project" value="InterPro"/>
</dbReference>
<dbReference type="Pfam" id="PF00959">
    <property type="entry name" value="Phage_lysozyme"/>
    <property type="match status" value="1"/>
</dbReference>
<organism evidence="7 8">
    <name type="scientific">Rhizobium azibense</name>
    <dbReference type="NCBI Taxonomy" id="1136135"/>
    <lineage>
        <taxon>Bacteria</taxon>
        <taxon>Pseudomonadati</taxon>
        <taxon>Pseudomonadota</taxon>
        <taxon>Alphaproteobacteria</taxon>
        <taxon>Hyphomicrobiales</taxon>
        <taxon>Rhizobiaceae</taxon>
        <taxon>Rhizobium/Agrobacterium group</taxon>
        <taxon>Rhizobium</taxon>
    </lineage>
</organism>
<keyword evidence="5" id="KW-1133">Transmembrane helix</keyword>
<gene>
    <name evidence="7" type="ORF">EV129_113155</name>
</gene>
<proteinExistence type="inferred from homology"/>
<evidence type="ECO:0000256" key="2">
    <source>
        <dbReference type="ARBA" id="ARBA00022638"/>
    </source>
</evidence>
<comment type="caution">
    <text evidence="7">The sequence shown here is derived from an EMBL/GenBank/DDBJ whole genome shotgun (WGS) entry which is preliminary data.</text>
</comment>
<evidence type="ECO:0000256" key="4">
    <source>
        <dbReference type="SAM" id="Coils"/>
    </source>
</evidence>
<evidence type="ECO:0000313" key="8">
    <source>
        <dbReference type="Proteomes" id="UP000295507"/>
    </source>
</evidence>
<keyword evidence="3" id="KW-0378">Hydrolase</keyword>
<evidence type="ECO:0000256" key="3">
    <source>
        <dbReference type="RuleBase" id="RU003788"/>
    </source>
</evidence>
<dbReference type="SUPFAM" id="SSF53955">
    <property type="entry name" value="Lysozyme-like"/>
    <property type="match status" value="1"/>
</dbReference>
<dbReference type="Gene3D" id="1.10.530.40">
    <property type="match status" value="1"/>
</dbReference>
<dbReference type="InterPro" id="IPR013491">
    <property type="entry name" value="Tape_meas_N"/>
</dbReference>
<reference evidence="7 8" key="1">
    <citation type="submission" date="2019-03" db="EMBL/GenBank/DDBJ databases">
        <title>Genomic Encyclopedia of Type Strains, Phase IV (KMG-V): Genome sequencing to study the core and pangenomes of soil and plant-associated prokaryotes.</title>
        <authorList>
            <person name="Whitman W."/>
        </authorList>
    </citation>
    <scope>NUCLEOTIDE SEQUENCE [LARGE SCALE GENOMIC DNA]</scope>
    <source>
        <strain evidence="7 8">IE4868</strain>
    </source>
</reference>